<feature type="compositionally biased region" description="Basic residues" evidence="1">
    <location>
        <begin position="80"/>
        <end position="97"/>
    </location>
</feature>
<dbReference type="AlphaFoldDB" id="A0ABD2IXW0"/>
<proteinExistence type="predicted"/>
<evidence type="ECO:0000256" key="1">
    <source>
        <dbReference type="SAM" id="MobiDB-lite"/>
    </source>
</evidence>
<organism evidence="2 3">
    <name type="scientific">Heterodera trifolii</name>
    <dbReference type="NCBI Taxonomy" id="157864"/>
    <lineage>
        <taxon>Eukaryota</taxon>
        <taxon>Metazoa</taxon>
        <taxon>Ecdysozoa</taxon>
        <taxon>Nematoda</taxon>
        <taxon>Chromadorea</taxon>
        <taxon>Rhabditida</taxon>
        <taxon>Tylenchina</taxon>
        <taxon>Tylenchomorpha</taxon>
        <taxon>Tylenchoidea</taxon>
        <taxon>Heteroderidae</taxon>
        <taxon>Heteroderinae</taxon>
        <taxon>Heterodera</taxon>
    </lineage>
</organism>
<comment type="caution">
    <text evidence="2">The sequence shown here is derived from an EMBL/GenBank/DDBJ whole genome shotgun (WGS) entry which is preliminary data.</text>
</comment>
<protein>
    <submittedName>
        <fullName evidence="2">Uncharacterized protein</fullName>
    </submittedName>
</protein>
<feature type="compositionally biased region" description="Basic and acidic residues" evidence="1">
    <location>
        <begin position="1"/>
        <end position="19"/>
    </location>
</feature>
<evidence type="ECO:0000313" key="2">
    <source>
        <dbReference type="EMBL" id="KAL3082346.1"/>
    </source>
</evidence>
<dbReference type="Proteomes" id="UP001620626">
    <property type="component" value="Unassembled WGS sequence"/>
</dbReference>
<keyword evidence="3" id="KW-1185">Reference proteome</keyword>
<evidence type="ECO:0000313" key="3">
    <source>
        <dbReference type="Proteomes" id="UP001620626"/>
    </source>
</evidence>
<sequence length="97" mass="11386">MAEPKEVHPMEEMTEEEQRSLQSMERSLLKQLEKVRKTLASGQIKGQEEEDQVAPIMLEENEMNDDDGKPETGKKELNWKQKRRAPRGNGRRKRKKP</sequence>
<feature type="region of interest" description="Disordered" evidence="1">
    <location>
        <begin position="39"/>
        <end position="97"/>
    </location>
</feature>
<reference evidence="2 3" key="1">
    <citation type="submission" date="2024-10" db="EMBL/GenBank/DDBJ databases">
        <authorList>
            <person name="Kim D."/>
        </authorList>
    </citation>
    <scope>NUCLEOTIDE SEQUENCE [LARGE SCALE GENOMIC DNA]</scope>
    <source>
        <strain evidence="2">BH-2024</strain>
    </source>
</reference>
<feature type="compositionally biased region" description="Basic and acidic residues" evidence="1">
    <location>
        <begin position="66"/>
        <end position="79"/>
    </location>
</feature>
<gene>
    <name evidence="2" type="ORF">niasHT_038762</name>
</gene>
<feature type="region of interest" description="Disordered" evidence="1">
    <location>
        <begin position="1"/>
        <end position="26"/>
    </location>
</feature>
<accession>A0ABD2IXW0</accession>
<dbReference type="EMBL" id="JBICBT010001111">
    <property type="protein sequence ID" value="KAL3082346.1"/>
    <property type="molecule type" value="Genomic_DNA"/>
</dbReference>
<name>A0ABD2IXW0_9BILA</name>